<comment type="subcellular location">
    <subcellularLocation>
        <location evidence="1">Nucleus</location>
    </subcellularLocation>
</comment>
<keyword evidence="3" id="KW-0863">Zinc-finger</keyword>
<sequence>MLEVHESQTAKFLKNRILDILKKYHLSVEQLFSITTDNGANMLAAAKKLQQEYALQVHADHETVNEGEADQTREEHFTESLTTELKDHLNIIRCAIHTLQLALNDVVGNNDDTMRVVTNIAKSTKKVKYNQFFDYNKGKRPPLWSPTRWNGKYKLVKSFVNQEQFFVALGEQYPELALDDETWSFIKEYEAAFRPFNKATKLMQTQHQPFSEFYMQWLDAIRELKKLQNNRFVAPLSKELMTRLEKLKGNDLFRASLVLDPRFNFLGSQVLTTEEKEQTQVDHTQVDQT</sequence>
<keyword evidence="4" id="KW-0862">Zinc</keyword>
<accession>A0ABM1ZVF3</accession>
<dbReference type="SUPFAM" id="SSF53098">
    <property type="entry name" value="Ribonuclease H-like"/>
    <property type="match status" value="1"/>
</dbReference>
<dbReference type="Proteomes" id="UP000069940">
    <property type="component" value="Unassembled WGS sequence"/>
</dbReference>
<proteinExistence type="predicted"/>
<evidence type="ECO:0000256" key="4">
    <source>
        <dbReference type="ARBA" id="ARBA00022833"/>
    </source>
</evidence>
<evidence type="ECO:0000256" key="2">
    <source>
        <dbReference type="ARBA" id="ARBA00022723"/>
    </source>
</evidence>
<evidence type="ECO:0000313" key="7">
    <source>
        <dbReference type="Proteomes" id="UP000069940"/>
    </source>
</evidence>
<name>A0ABM1ZVF3_AEDAL</name>
<keyword evidence="5" id="KW-0539">Nucleus</keyword>
<organism evidence="6 7">
    <name type="scientific">Aedes albopictus</name>
    <name type="common">Asian tiger mosquito</name>
    <name type="synonym">Stegomyia albopicta</name>
    <dbReference type="NCBI Taxonomy" id="7160"/>
    <lineage>
        <taxon>Eukaryota</taxon>
        <taxon>Metazoa</taxon>
        <taxon>Ecdysozoa</taxon>
        <taxon>Arthropoda</taxon>
        <taxon>Hexapoda</taxon>
        <taxon>Insecta</taxon>
        <taxon>Pterygota</taxon>
        <taxon>Neoptera</taxon>
        <taxon>Endopterygota</taxon>
        <taxon>Diptera</taxon>
        <taxon>Nematocera</taxon>
        <taxon>Culicoidea</taxon>
        <taxon>Culicidae</taxon>
        <taxon>Culicinae</taxon>
        <taxon>Aedini</taxon>
        <taxon>Aedes</taxon>
        <taxon>Stegomyia</taxon>
    </lineage>
</organism>
<evidence type="ECO:0008006" key="8">
    <source>
        <dbReference type="Google" id="ProtNLM"/>
    </source>
</evidence>
<reference evidence="6" key="2">
    <citation type="submission" date="2025-05" db="UniProtKB">
        <authorList>
            <consortium name="EnsemblMetazoa"/>
        </authorList>
    </citation>
    <scope>IDENTIFICATION</scope>
    <source>
        <strain evidence="6">Foshan</strain>
    </source>
</reference>
<dbReference type="RefSeq" id="XP_062707185.1">
    <property type="nucleotide sequence ID" value="XM_062851201.1"/>
</dbReference>
<reference evidence="7" key="1">
    <citation type="journal article" date="2015" name="Proc. Natl. Acad. Sci. U.S.A.">
        <title>Genome sequence of the Asian Tiger mosquito, Aedes albopictus, reveals insights into its biology, genetics, and evolution.</title>
        <authorList>
            <person name="Chen X.G."/>
            <person name="Jiang X."/>
            <person name="Gu J."/>
            <person name="Xu M."/>
            <person name="Wu Y."/>
            <person name="Deng Y."/>
            <person name="Zhang C."/>
            <person name="Bonizzoni M."/>
            <person name="Dermauw W."/>
            <person name="Vontas J."/>
            <person name="Armbruster P."/>
            <person name="Huang X."/>
            <person name="Yang Y."/>
            <person name="Zhang H."/>
            <person name="He W."/>
            <person name="Peng H."/>
            <person name="Liu Y."/>
            <person name="Wu K."/>
            <person name="Chen J."/>
            <person name="Lirakis M."/>
            <person name="Topalis P."/>
            <person name="Van Leeuwen T."/>
            <person name="Hall A.B."/>
            <person name="Jiang X."/>
            <person name="Thorpe C."/>
            <person name="Mueller R.L."/>
            <person name="Sun C."/>
            <person name="Waterhouse R.M."/>
            <person name="Yan G."/>
            <person name="Tu Z.J."/>
            <person name="Fang X."/>
            <person name="James A.A."/>
        </authorList>
    </citation>
    <scope>NUCLEOTIDE SEQUENCE [LARGE SCALE GENOMIC DNA]</scope>
    <source>
        <strain evidence="7">Foshan</strain>
    </source>
</reference>
<keyword evidence="2" id="KW-0479">Metal-binding</keyword>
<dbReference type="InterPro" id="IPR052035">
    <property type="entry name" value="ZnF_BED_domain_contain"/>
</dbReference>
<evidence type="ECO:0000256" key="5">
    <source>
        <dbReference type="ARBA" id="ARBA00023242"/>
    </source>
</evidence>
<evidence type="ECO:0000313" key="6">
    <source>
        <dbReference type="EnsemblMetazoa" id="AALFPA23_022038.P32624"/>
    </source>
</evidence>
<dbReference type="PANTHER" id="PTHR46481:SF10">
    <property type="entry name" value="ZINC FINGER BED DOMAIN-CONTAINING PROTEIN 39"/>
    <property type="match status" value="1"/>
</dbReference>
<evidence type="ECO:0000256" key="3">
    <source>
        <dbReference type="ARBA" id="ARBA00022771"/>
    </source>
</evidence>
<dbReference type="GeneID" id="134287934"/>
<dbReference type="PANTHER" id="PTHR46481">
    <property type="entry name" value="ZINC FINGER BED DOMAIN-CONTAINING PROTEIN 4"/>
    <property type="match status" value="1"/>
</dbReference>
<keyword evidence="7" id="KW-1185">Reference proteome</keyword>
<dbReference type="InterPro" id="IPR012337">
    <property type="entry name" value="RNaseH-like_sf"/>
</dbReference>
<evidence type="ECO:0000256" key="1">
    <source>
        <dbReference type="ARBA" id="ARBA00004123"/>
    </source>
</evidence>
<protein>
    <recommendedName>
        <fullName evidence="8">DUF659 domain-containing protein</fullName>
    </recommendedName>
</protein>
<dbReference type="EnsemblMetazoa" id="AALFPA23_022038.R32624">
    <property type="protein sequence ID" value="AALFPA23_022038.P32624"/>
    <property type="gene ID" value="AALFPA23_022038"/>
</dbReference>